<dbReference type="SUPFAM" id="SSF55729">
    <property type="entry name" value="Acyl-CoA N-acyltransferases (Nat)"/>
    <property type="match status" value="1"/>
</dbReference>
<dbReference type="PANTHER" id="PTHR43877">
    <property type="entry name" value="AMINOALKYLPHOSPHONATE N-ACETYLTRANSFERASE-RELATED-RELATED"/>
    <property type="match status" value="1"/>
</dbReference>
<evidence type="ECO:0000259" key="3">
    <source>
        <dbReference type="PROSITE" id="PS51186"/>
    </source>
</evidence>
<evidence type="ECO:0000313" key="4">
    <source>
        <dbReference type="EMBL" id="GAA4009226.1"/>
    </source>
</evidence>
<dbReference type="EMBL" id="BAABBQ010000001">
    <property type="protein sequence ID" value="GAA4009226.1"/>
    <property type="molecule type" value="Genomic_DNA"/>
</dbReference>
<keyword evidence="2" id="KW-0012">Acyltransferase</keyword>
<name>A0ABP7SB09_9SPHN</name>
<comment type="caution">
    <text evidence="4">The sequence shown here is derived from an EMBL/GenBank/DDBJ whole genome shotgun (WGS) entry which is preliminary data.</text>
</comment>
<dbReference type="PANTHER" id="PTHR43877:SF2">
    <property type="entry name" value="AMINOALKYLPHOSPHONATE N-ACETYLTRANSFERASE-RELATED"/>
    <property type="match status" value="1"/>
</dbReference>
<protein>
    <submittedName>
        <fullName evidence="4">GNAT family N-acetyltransferase</fullName>
    </submittedName>
</protein>
<dbReference type="Pfam" id="PF00583">
    <property type="entry name" value="Acetyltransf_1"/>
    <property type="match status" value="1"/>
</dbReference>
<dbReference type="InterPro" id="IPR016181">
    <property type="entry name" value="Acyl_CoA_acyltransferase"/>
</dbReference>
<dbReference type="CDD" id="cd04301">
    <property type="entry name" value="NAT_SF"/>
    <property type="match status" value="1"/>
</dbReference>
<sequence>MRLEQAGAGDLPELRALVEQAYRGETARAGWSHEADLLTGPRTSVEELQGFLDSGDRLLIWRDSGSIRACVRLVPLGSDRVYLGMLTVDPASQGSGLGKRLLAAAEAYAREVLGAGEMEMQVFSRRRELLSFYERRGYRPTGERRPFPYEEWPQAGALFEDLEFVVLEKAL</sequence>
<gene>
    <name evidence="4" type="ORF">GCM10022280_02540</name>
</gene>
<dbReference type="PROSITE" id="PS51186">
    <property type="entry name" value="GNAT"/>
    <property type="match status" value="1"/>
</dbReference>
<keyword evidence="1" id="KW-0808">Transferase</keyword>
<reference evidence="5" key="1">
    <citation type="journal article" date="2019" name="Int. J. Syst. Evol. Microbiol.">
        <title>The Global Catalogue of Microorganisms (GCM) 10K type strain sequencing project: providing services to taxonomists for standard genome sequencing and annotation.</title>
        <authorList>
            <consortium name="The Broad Institute Genomics Platform"/>
            <consortium name="The Broad Institute Genome Sequencing Center for Infectious Disease"/>
            <person name="Wu L."/>
            <person name="Ma J."/>
        </authorList>
    </citation>
    <scope>NUCLEOTIDE SEQUENCE [LARGE SCALE GENOMIC DNA]</scope>
    <source>
        <strain evidence="5">JCM 17563</strain>
    </source>
</reference>
<feature type="domain" description="N-acetyltransferase" evidence="3">
    <location>
        <begin position="1"/>
        <end position="171"/>
    </location>
</feature>
<dbReference type="Proteomes" id="UP001500235">
    <property type="component" value="Unassembled WGS sequence"/>
</dbReference>
<evidence type="ECO:0000313" key="5">
    <source>
        <dbReference type="Proteomes" id="UP001500235"/>
    </source>
</evidence>
<evidence type="ECO:0000256" key="1">
    <source>
        <dbReference type="ARBA" id="ARBA00022679"/>
    </source>
</evidence>
<evidence type="ECO:0000256" key="2">
    <source>
        <dbReference type="ARBA" id="ARBA00023315"/>
    </source>
</evidence>
<dbReference type="RefSeq" id="WP_344705582.1">
    <property type="nucleotide sequence ID" value="NZ_BAABBQ010000001.1"/>
</dbReference>
<dbReference type="Gene3D" id="3.40.630.30">
    <property type="match status" value="1"/>
</dbReference>
<dbReference type="InterPro" id="IPR050832">
    <property type="entry name" value="Bact_Acetyltransf"/>
</dbReference>
<keyword evidence="5" id="KW-1185">Reference proteome</keyword>
<accession>A0ABP7SB09</accession>
<dbReference type="InterPro" id="IPR000182">
    <property type="entry name" value="GNAT_dom"/>
</dbReference>
<proteinExistence type="predicted"/>
<organism evidence="4 5">
    <name type="scientific">Sphingomonas swuensis</name>
    <dbReference type="NCBI Taxonomy" id="977800"/>
    <lineage>
        <taxon>Bacteria</taxon>
        <taxon>Pseudomonadati</taxon>
        <taxon>Pseudomonadota</taxon>
        <taxon>Alphaproteobacteria</taxon>
        <taxon>Sphingomonadales</taxon>
        <taxon>Sphingomonadaceae</taxon>
        <taxon>Sphingomonas</taxon>
    </lineage>
</organism>